<accession>A0A251NIC6</accession>
<evidence type="ECO:0000313" key="2">
    <source>
        <dbReference type="Proteomes" id="UP000006882"/>
    </source>
</evidence>
<proteinExistence type="predicted"/>
<sequence length="84" mass="9644">MLTEANLKGLQDFQHYSSTISSLKLRNDIAIPSVVINRFRATFVQGAIQHLRSEPPQKELFICNLKFLYQAKAQHRVDIFIPST</sequence>
<keyword evidence="2" id="KW-1185">Reference proteome</keyword>
<gene>
    <name evidence="1" type="ORF">PRUPE_6G009500</name>
</gene>
<dbReference type="AlphaFoldDB" id="A0A251NIC6"/>
<dbReference type="EMBL" id="CM007656">
    <property type="protein sequence ID" value="ONH99076.1"/>
    <property type="molecule type" value="Genomic_DNA"/>
</dbReference>
<reference evidence="1 2" key="1">
    <citation type="journal article" date="2013" name="Nat. Genet.">
        <title>The high-quality draft genome of peach (Prunus persica) identifies unique patterns of genetic diversity, domestication and genome evolution.</title>
        <authorList>
            <consortium name="International Peach Genome Initiative"/>
            <person name="Verde I."/>
            <person name="Abbott A.G."/>
            <person name="Scalabrin S."/>
            <person name="Jung S."/>
            <person name="Shu S."/>
            <person name="Marroni F."/>
            <person name="Zhebentyayeva T."/>
            <person name="Dettori M.T."/>
            <person name="Grimwood J."/>
            <person name="Cattonaro F."/>
            <person name="Zuccolo A."/>
            <person name="Rossini L."/>
            <person name="Jenkins J."/>
            <person name="Vendramin E."/>
            <person name="Meisel L.A."/>
            <person name="Decroocq V."/>
            <person name="Sosinski B."/>
            <person name="Prochnik S."/>
            <person name="Mitros T."/>
            <person name="Policriti A."/>
            <person name="Cipriani G."/>
            <person name="Dondini L."/>
            <person name="Ficklin S."/>
            <person name="Goodstein D.M."/>
            <person name="Xuan P."/>
            <person name="Del Fabbro C."/>
            <person name="Aramini V."/>
            <person name="Copetti D."/>
            <person name="Gonzalez S."/>
            <person name="Horner D.S."/>
            <person name="Falchi R."/>
            <person name="Lucas S."/>
            <person name="Mica E."/>
            <person name="Maldonado J."/>
            <person name="Lazzari B."/>
            <person name="Bielenberg D."/>
            <person name="Pirona R."/>
            <person name="Miculan M."/>
            <person name="Barakat A."/>
            <person name="Testolin R."/>
            <person name="Stella A."/>
            <person name="Tartarini S."/>
            <person name="Tonutti P."/>
            <person name="Arus P."/>
            <person name="Orellana A."/>
            <person name="Wells C."/>
            <person name="Main D."/>
            <person name="Vizzotto G."/>
            <person name="Silva H."/>
            <person name="Salamini F."/>
            <person name="Schmutz J."/>
            <person name="Morgante M."/>
            <person name="Rokhsar D.S."/>
        </authorList>
    </citation>
    <scope>NUCLEOTIDE SEQUENCE [LARGE SCALE GENOMIC DNA]</scope>
    <source>
        <strain evidence="2">cv. Nemared</strain>
    </source>
</reference>
<dbReference type="Gramene" id="ONH99076">
    <property type="protein sequence ID" value="ONH99076"/>
    <property type="gene ID" value="PRUPE_6G009500"/>
</dbReference>
<dbReference type="Proteomes" id="UP000006882">
    <property type="component" value="Chromosome G6"/>
</dbReference>
<protein>
    <submittedName>
        <fullName evidence="1">Uncharacterized protein</fullName>
    </submittedName>
</protein>
<evidence type="ECO:0000313" key="1">
    <source>
        <dbReference type="EMBL" id="ONH99076.1"/>
    </source>
</evidence>
<name>A0A251NIC6_PRUPE</name>
<organism evidence="1 2">
    <name type="scientific">Prunus persica</name>
    <name type="common">Peach</name>
    <name type="synonym">Amygdalus persica</name>
    <dbReference type="NCBI Taxonomy" id="3760"/>
    <lineage>
        <taxon>Eukaryota</taxon>
        <taxon>Viridiplantae</taxon>
        <taxon>Streptophyta</taxon>
        <taxon>Embryophyta</taxon>
        <taxon>Tracheophyta</taxon>
        <taxon>Spermatophyta</taxon>
        <taxon>Magnoliopsida</taxon>
        <taxon>eudicotyledons</taxon>
        <taxon>Gunneridae</taxon>
        <taxon>Pentapetalae</taxon>
        <taxon>rosids</taxon>
        <taxon>fabids</taxon>
        <taxon>Rosales</taxon>
        <taxon>Rosaceae</taxon>
        <taxon>Amygdaloideae</taxon>
        <taxon>Amygdaleae</taxon>
        <taxon>Prunus</taxon>
    </lineage>
</organism>